<dbReference type="Proteomes" id="UP001055114">
    <property type="component" value="Unassembled WGS sequence"/>
</dbReference>
<sequence length="125" mass="14330">MTSNLDGASYENVHSMSITGKDNDITEDDLLQFAKQNGIKNAKRIIEEVSLAISHFYDYATNHQIDDYWKDCIEKRLSGLVSPVIGETMKHYLAPSPKRTKQKTIFRYQKATLLKTPDMTFVSRL</sequence>
<organism evidence="1 2">
    <name type="scientific">Parabacteroides merdae</name>
    <dbReference type="NCBI Taxonomy" id="46503"/>
    <lineage>
        <taxon>Bacteria</taxon>
        <taxon>Pseudomonadati</taxon>
        <taxon>Bacteroidota</taxon>
        <taxon>Bacteroidia</taxon>
        <taxon>Bacteroidales</taxon>
        <taxon>Tannerellaceae</taxon>
        <taxon>Parabacteroides</taxon>
    </lineage>
</organism>
<name>A0AA37NSD7_9BACT</name>
<dbReference type="RefSeq" id="WP_229101648.1">
    <property type="nucleotide sequence ID" value="NZ_DAWECW010000020.1"/>
</dbReference>
<dbReference type="EMBL" id="BQNZ01000003">
    <property type="protein sequence ID" value="GKH73521.1"/>
    <property type="molecule type" value="Genomic_DNA"/>
</dbReference>
<protein>
    <submittedName>
        <fullName evidence="1">Uncharacterized protein</fullName>
    </submittedName>
</protein>
<comment type="caution">
    <text evidence="1">The sequence shown here is derived from an EMBL/GenBank/DDBJ whole genome shotgun (WGS) entry which is preliminary data.</text>
</comment>
<evidence type="ECO:0000313" key="1">
    <source>
        <dbReference type="EMBL" id="GKH73521.1"/>
    </source>
</evidence>
<dbReference type="AlphaFoldDB" id="A0AA37NSD7"/>
<gene>
    <name evidence="1" type="ORF">CE91St3_33840</name>
</gene>
<evidence type="ECO:0000313" key="2">
    <source>
        <dbReference type="Proteomes" id="UP001055114"/>
    </source>
</evidence>
<accession>A0AA37NSD7</accession>
<proteinExistence type="predicted"/>
<reference evidence="1" key="1">
    <citation type="submission" date="2022-01" db="EMBL/GenBank/DDBJ databases">
        <title>Novel bile acid biosynthetic pathways are enriched in the microbiome of centenarians.</title>
        <authorList>
            <person name="Sato Y."/>
            <person name="Atarashi K."/>
            <person name="Plichta R.D."/>
            <person name="Arai Y."/>
            <person name="Sasajima S."/>
            <person name="Kearney M.S."/>
            <person name="Suda W."/>
            <person name="Takeshita K."/>
            <person name="Sasaki T."/>
            <person name="Okamoto S."/>
            <person name="Skelly N.A."/>
            <person name="Okamura Y."/>
            <person name="Vlamakis H."/>
            <person name="Li Y."/>
            <person name="Tanoue T."/>
            <person name="Takei H."/>
            <person name="Nittono H."/>
            <person name="Narushima S."/>
            <person name="Irie J."/>
            <person name="Itoh H."/>
            <person name="Moriya K."/>
            <person name="Sugiura Y."/>
            <person name="Suematsu M."/>
            <person name="Moritoki N."/>
            <person name="Shibata S."/>
            <person name="Littman R.D."/>
            <person name="Fischbach A.M."/>
            <person name="Uwamino Y."/>
            <person name="Inoue T."/>
            <person name="Honda A."/>
            <person name="Hattori M."/>
            <person name="Murai T."/>
            <person name="Xavier J.R."/>
            <person name="Hirose N."/>
            <person name="Honda K."/>
        </authorList>
    </citation>
    <scope>NUCLEOTIDE SEQUENCE</scope>
    <source>
        <strain evidence="1">CE91-St3</strain>
    </source>
</reference>